<name>A0AAQ3KXN6_9LILI</name>
<evidence type="ECO:0000256" key="1">
    <source>
        <dbReference type="SAM" id="MobiDB-lite"/>
    </source>
</evidence>
<reference evidence="2 3" key="1">
    <citation type="submission" date="2023-10" db="EMBL/GenBank/DDBJ databases">
        <title>Chromosome-scale genome assembly provides insights into flower coloration mechanisms of Canna indica.</title>
        <authorList>
            <person name="Li C."/>
        </authorList>
    </citation>
    <scope>NUCLEOTIDE SEQUENCE [LARGE SCALE GENOMIC DNA]</scope>
    <source>
        <tissue evidence="2">Flower</tissue>
    </source>
</reference>
<organism evidence="2 3">
    <name type="scientific">Canna indica</name>
    <name type="common">Indian-shot</name>
    <dbReference type="NCBI Taxonomy" id="4628"/>
    <lineage>
        <taxon>Eukaryota</taxon>
        <taxon>Viridiplantae</taxon>
        <taxon>Streptophyta</taxon>
        <taxon>Embryophyta</taxon>
        <taxon>Tracheophyta</taxon>
        <taxon>Spermatophyta</taxon>
        <taxon>Magnoliopsida</taxon>
        <taxon>Liliopsida</taxon>
        <taxon>Zingiberales</taxon>
        <taxon>Cannaceae</taxon>
        <taxon>Canna</taxon>
    </lineage>
</organism>
<feature type="compositionally biased region" description="Low complexity" evidence="1">
    <location>
        <begin position="11"/>
        <end position="27"/>
    </location>
</feature>
<dbReference type="EMBL" id="CP136897">
    <property type="protein sequence ID" value="WOL16998.1"/>
    <property type="molecule type" value="Genomic_DNA"/>
</dbReference>
<accession>A0AAQ3KXN6</accession>
<protein>
    <submittedName>
        <fullName evidence="2">Uncharacterized protein</fullName>
    </submittedName>
</protein>
<evidence type="ECO:0000313" key="2">
    <source>
        <dbReference type="EMBL" id="WOL16998.1"/>
    </source>
</evidence>
<evidence type="ECO:0000313" key="3">
    <source>
        <dbReference type="Proteomes" id="UP001327560"/>
    </source>
</evidence>
<dbReference type="Proteomes" id="UP001327560">
    <property type="component" value="Chromosome 8"/>
</dbReference>
<feature type="region of interest" description="Disordered" evidence="1">
    <location>
        <begin position="1"/>
        <end position="27"/>
    </location>
</feature>
<keyword evidence="3" id="KW-1185">Reference proteome</keyword>
<sequence length="87" mass="8722">MSSSSTCTLALPPMSTPSGGSSPPLSPVSIDEVVAAMAKVQLSKVRSGLPLSTPRGAEFLSSLGSALLTPGRRAMATTGGRMPQHGV</sequence>
<proteinExistence type="predicted"/>
<gene>
    <name evidence="2" type="ORF">Cni_G25786</name>
</gene>
<dbReference type="AlphaFoldDB" id="A0AAQ3KXN6"/>